<evidence type="ECO:0000256" key="10">
    <source>
        <dbReference type="RuleBase" id="RU000594"/>
    </source>
</evidence>
<evidence type="ECO:0000256" key="6">
    <source>
        <dbReference type="ARBA" id="ARBA00022801"/>
    </source>
</evidence>
<feature type="transmembrane region" description="Helical" evidence="9">
    <location>
        <begin position="130"/>
        <end position="154"/>
    </location>
</feature>
<dbReference type="NCBIfam" id="TIGR00077">
    <property type="entry name" value="lspA"/>
    <property type="match status" value="1"/>
</dbReference>
<feature type="active site" evidence="9">
    <location>
        <position position="120"/>
    </location>
</feature>
<dbReference type="PANTHER" id="PTHR33695:SF1">
    <property type="entry name" value="LIPOPROTEIN SIGNAL PEPTIDASE"/>
    <property type="match status" value="1"/>
</dbReference>
<evidence type="ECO:0000256" key="7">
    <source>
        <dbReference type="ARBA" id="ARBA00022989"/>
    </source>
</evidence>
<dbReference type="HAMAP" id="MF_00161">
    <property type="entry name" value="LspA"/>
    <property type="match status" value="1"/>
</dbReference>
<evidence type="ECO:0000256" key="11">
    <source>
        <dbReference type="RuleBase" id="RU004181"/>
    </source>
</evidence>
<evidence type="ECO:0000256" key="8">
    <source>
        <dbReference type="ARBA" id="ARBA00023136"/>
    </source>
</evidence>
<proteinExistence type="inferred from homology"/>
<evidence type="ECO:0000256" key="2">
    <source>
        <dbReference type="ARBA" id="ARBA00022475"/>
    </source>
</evidence>
<sequence>MNRYTLATIWAAATVALDQITKLWVLNTIEPWTGFKVIPGFFNLVHVLNKGAAWGFLDDENIDWQRPMFIAISVVAVFAIGYMLKSTKGKDTWMIAGLGMIAGGAIGNAIDRIWLGSVIDFLDVYVGTYHWPAFNIADSALTVGAGCIILSMLLQRNSEQD</sequence>
<accession>A0ABN6S1B4</accession>
<dbReference type="RefSeq" id="WP_281762034.1">
    <property type="nucleotide sequence ID" value="NZ_AP026709.1"/>
</dbReference>
<keyword evidence="13" id="KW-1185">Reference proteome</keyword>
<gene>
    <name evidence="9 12" type="primary">lspA</name>
    <name evidence="12" type="ORF">SYK_04700</name>
</gene>
<comment type="catalytic activity">
    <reaction evidence="9 10">
        <text>Release of signal peptides from bacterial membrane prolipoproteins. Hydrolyzes -Xaa-Yaa-Zaa-|-(S,diacylglyceryl)Cys-, in which Xaa is hydrophobic (preferably Leu), and Yaa (Ala or Ser) and Zaa (Gly or Ala) have small, neutral side chains.</text>
        <dbReference type="EC" id="3.4.23.36"/>
    </reaction>
</comment>
<organism evidence="12 13">
    <name type="scientific">Pseudodesulfovibrio nedwellii</name>
    <dbReference type="NCBI Taxonomy" id="2973072"/>
    <lineage>
        <taxon>Bacteria</taxon>
        <taxon>Pseudomonadati</taxon>
        <taxon>Thermodesulfobacteriota</taxon>
        <taxon>Desulfovibrionia</taxon>
        <taxon>Desulfovibrionales</taxon>
        <taxon>Desulfovibrionaceae</taxon>
    </lineage>
</organism>
<keyword evidence="4 9" id="KW-0812">Transmembrane</keyword>
<reference evidence="12 13" key="1">
    <citation type="submission" date="2022-08" db="EMBL/GenBank/DDBJ databases">
        <title>Genome Sequence of the sulphate-reducing bacterium, Pseudodesulfovibrio sp. SYK.</title>
        <authorList>
            <person name="Kondo R."/>
            <person name="Kataoka T."/>
        </authorList>
    </citation>
    <scope>NUCLEOTIDE SEQUENCE [LARGE SCALE GENOMIC DNA]</scope>
    <source>
        <strain evidence="12 13">SYK</strain>
    </source>
</reference>
<comment type="caution">
    <text evidence="9">Lacks conserved residue(s) required for the propagation of feature annotation.</text>
</comment>
<comment type="pathway">
    <text evidence="9">Protein modification; lipoprotein biosynthesis (signal peptide cleavage).</text>
</comment>
<evidence type="ECO:0000313" key="12">
    <source>
        <dbReference type="EMBL" id="BDQ36110.1"/>
    </source>
</evidence>
<dbReference type="Pfam" id="PF01252">
    <property type="entry name" value="Peptidase_A8"/>
    <property type="match status" value="1"/>
</dbReference>
<evidence type="ECO:0000256" key="4">
    <source>
        <dbReference type="ARBA" id="ARBA00022692"/>
    </source>
</evidence>
<evidence type="ECO:0000256" key="3">
    <source>
        <dbReference type="ARBA" id="ARBA00022670"/>
    </source>
</evidence>
<protein>
    <recommendedName>
        <fullName evidence="9">Lipoprotein signal peptidase</fullName>
        <ecNumber evidence="9">3.4.23.36</ecNumber>
    </recommendedName>
    <alternativeName>
        <fullName evidence="9">Prolipoprotein signal peptidase</fullName>
    </alternativeName>
    <alternativeName>
        <fullName evidence="9">Signal peptidase II</fullName>
        <shortName evidence="9">SPase II</shortName>
    </alternativeName>
</protein>
<feature type="transmembrane region" description="Helical" evidence="9">
    <location>
        <begin position="64"/>
        <end position="84"/>
    </location>
</feature>
<feature type="transmembrane region" description="Helical" evidence="9">
    <location>
        <begin position="91"/>
        <end position="110"/>
    </location>
</feature>
<comment type="function">
    <text evidence="9 10">This protein specifically catalyzes the removal of signal peptides from prolipoproteins.</text>
</comment>
<keyword evidence="2 9" id="KW-1003">Cell membrane</keyword>
<dbReference type="PROSITE" id="PS00855">
    <property type="entry name" value="SPASE_II"/>
    <property type="match status" value="1"/>
</dbReference>
<name>A0ABN6S1B4_9BACT</name>
<evidence type="ECO:0000256" key="9">
    <source>
        <dbReference type="HAMAP-Rule" id="MF_00161"/>
    </source>
</evidence>
<dbReference type="PRINTS" id="PR00781">
    <property type="entry name" value="LIPOSIGPTASE"/>
</dbReference>
<dbReference type="EC" id="3.4.23.36" evidence="9"/>
<evidence type="ECO:0000256" key="5">
    <source>
        <dbReference type="ARBA" id="ARBA00022750"/>
    </source>
</evidence>
<keyword evidence="7 9" id="KW-1133">Transmembrane helix</keyword>
<comment type="similarity">
    <text evidence="1 9 11">Belongs to the peptidase A8 family.</text>
</comment>
<feature type="active site" evidence="9">
    <location>
        <position position="138"/>
    </location>
</feature>
<dbReference type="PANTHER" id="PTHR33695">
    <property type="entry name" value="LIPOPROTEIN SIGNAL PEPTIDASE"/>
    <property type="match status" value="1"/>
</dbReference>
<dbReference type="EMBL" id="AP026709">
    <property type="protein sequence ID" value="BDQ36110.1"/>
    <property type="molecule type" value="Genomic_DNA"/>
</dbReference>
<dbReference type="InterPro" id="IPR001872">
    <property type="entry name" value="Peptidase_A8"/>
</dbReference>
<keyword evidence="12" id="KW-0449">Lipoprotein</keyword>
<keyword evidence="3 9" id="KW-0645">Protease</keyword>
<evidence type="ECO:0000313" key="13">
    <source>
        <dbReference type="Proteomes" id="UP001317742"/>
    </source>
</evidence>
<evidence type="ECO:0000256" key="1">
    <source>
        <dbReference type="ARBA" id="ARBA00006139"/>
    </source>
</evidence>
<keyword evidence="8 9" id="KW-0472">Membrane</keyword>
<keyword evidence="5 9" id="KW-0064">Aspartyl protease</keyword>
<keyword evidence="6 9" id="KW-0378">Hydrolase</keyword>
<comment type="subcellular location">
    <subcellularLocation>
        <location evidence="9">Cell membrane</location>
        <topology evidence="9">Multi-pass membrane protein</topology>
    </subcellularLocation>
</comment>
<dbReference type="Proteomes" id="UP001317742">
    <property type="component" value="Chromosome"/>
</dbReference>